<gene>
    <name evidence="1" type="ORF">RHS01_08380</name>
</gene>
<evidence type="ECO:0000313" key="2">
    <source>
        <dbReference type="Proteomes" id="UP000614334"/>
    </source>
</evidence>
<proteinExistence type="predicted"/>
<dbReference type="AlphaFoldDB" id="A0A8H7I915"/>
<sequence length="95" mass="10773">MPYAYATGETRAWTTRDERELKAEHKRATRATLKHLEELKSKAAAKAEKERPSGTVDRSFMDRFSAAAILASRRAVRQAMRRTVPARLMQSVPSL</sequence>
<reference evidence="1" key="1">
    <citation type="submission" date="2020-09" db="EMBL/GenBank/DDBJ databases">
        <title>Comparative genome analyses of four rice-infecting Rhizoctonia solani isolates reveal extensive enrichment of homogalacturonan modification genes.</title>
        <authorList>
            <person name="Lee D.-Y."/>
            <person name="Jeon J."/>
            <person name="Kim K.-T."/>
            <person name="Cheong K."/>
            <person name="Song H."/>
            <person name="Choi G."/>
            <person name="Ko J."/>
            <person name="Opiyo S.O."/>
            <person name="Zuo S."/>
            <person name="Madhav S."/>
            <person name="Lee Y.-H."/>
            <person name="Wang G.-L."/>
        </authorList>
    </citation>
    <scope>NUCLEOTIDE SEQUENCE</scope>
    <source>
        <strain evidence="1">AG1-IA B2</strain>
    </source>
</reference>
<dbReference type="EMBL" id="JACYCF010000017">
    <property type="protein sequence ID" value="KAF8751533.1"/>
    <property type="molecule type" value="Genomic_DNA"/>
</dbReference>
<protein>
    <submittedName>
        <fullName evidence="1">Uncharacterized protein</fullName>
    </submittedName>
</protein>
<accession>A0A8H7I915</accession>
<comment type="caution">
    <text evidence="1">The sequence shown here is derived from an EMBL/GenBank/DDBJ whole genome shotgun (WGS) entry which is preliminary data.</text>
</comment>
<dbReference type="Proteomes" id="UP000614334">
    <property type="component" value="Unassembled WGS sequence"/>
</dbReference>
<evidence type="ECO:0000313" key="1">
    <source>
        <dbReference type="EMBL" id="KAF8751533.1"/>
    </source>
</evidence>
<organism evidence="1 2">
    <name type="scientific">Rhizoctonia solani</name>
    <dbReference type="NCBI Taxonomy" id="456999"/>
    <lineage>
        <taxon>Eukaryota</taxon>
        <taxon>Fungi</taxon>
        <taxon>Dikarya</taxon>
        <taxon>Basidiomycota</taxon>
        <taxon>Agaricomycotina</taxon>
        <taxon>Agaricomycetes</taxon>
        <taxon>Cantharellales</taxon>
        <taxon>Ceratobasidiaceae</taxon>
        <taxon>Rhizoctonia</taxon>
    </lineage>
</organism>
<name>A0A8H7I915_9AGAM</name>